<dbReference type="InterPro" id="IPR039261">
    <property type="entry name" value="FNR_nucleotide-bd"/>
</dbReference>
<dbReference type="GO" id="GO:0016491">
    <property type="term" value="F:oxidoreductase activity"/>
    <property type="evidence" value="ECO:0007669"/>
    <property type="project" value="InterPro"/>
</dbReference>
<dbReference type="PANTHER" id="PTHR43513">
    <property type="entry name" value="DIHYDROOROTATE DEHYDROGENASE B (NAD(+)), ELECTRON TRANSFER SUBUNIT"/>
    <property type="match status" value="1"/>
</dbReference>
<dbReference type="AlphaFoldDB" id="A0A1G1YLV1"/>
<gene>
    <name evidence="12" type="ORF">A3A02_03310</name>
</gene>
<dbReference type="CDD" id="cd06221">
    <property type="entry name" value="sulfite_reductase_like"/>
    <property type="match status" value="1"/>
</dbReference>
<dbReference type="GO" id="GO:0051537">
    <property type="term" value="F:2 iron, 2 sulfur cluster binding"/>
    <property type="evidence" value="ECO:0007669"/>
    <property type="project" value="UniProtKB-KW"/>
</dbReference>
<dbReference type="InterPro" id="IPR012165">
    <property type="entry name" value="Cyt_c3_hydrogenase_gsu"/>
</dbReference>
<evidence type="ECO:0000256" key="7">
    <source>
        <dbReference type="ARBA" id="ARBA00023004"/>
    </source>
</evidence>
<keyword evidence="3 10" id="KW-0001">2Fe-2S</keyword>
<dbReference type="PRINTS" id="PR00410">
    <property type="entry name" value="PHEHYDRXLASE"/>
</dbReference>
<dbReference type="InterPro" id="IPR017938">
    <property type="entry name" value="Riboflavin_synthase-like_b-brl"/>
</dbReference>
<comment type="cofactor">
    <cofactor evidence="9">
        <name>[2Fe-2S] cluster</name>
        <dbReference type="ChEBI" id="CHEBI:190135"/>
    </cofactor>
</comment>
<evidence type="ECO:0000256" key="9">
    <source>
        <dbReference type="ARBA" id="ARBA00034078"/>
    </source>
</evidence>
<dbReference type="InterPro" id="IPR019480">
    <property type="entry name" value="Dihydroorotate_DH_Fe-S-bd"/>
</dbReference>
<keyword evidence="5" id="KW-0274">FAD</keyword>
<dbReference type="InterPro" id="IPR037117">
    <property type="entry name" value="Dihydroorotate_DH_ele_sf"/>
</dbReference>
<dbReference type="PIRSF" id="PIRSF006816">
    <property type="entry name" value="Cyc3_hyd_g"/>
    <property type="match status" value="1"/>
</dbReference>
<dbReference type="PANTHER" id="PTHR43513:SF1">
    <property type="entry name" value="ANAEROBIC SULFITE REDUCTASE SUBUNIT B"/>
    <property type="match status" value="1"/>
</dbReference>
<feature type="domain" description="FAD-binding FR-type" evidence="11">
    <location>
        <begin position="5"/>
        <end position="106"/>
    </location>
</feature>
<feature type="binding site" evidence="10">
    <location>
        <position position="255"/>
    </location>
    <ligand>
        <name>[2Fe-2S] cluster</name>
        <dbReference type="ChEBI" id="CHEBI:190135"/>
    </ligand>
</feature>
<dbReference type="Pfam" id="PF00970">
    <property type="entry name" value="FAD_binding_6"/>
    <property type="match status" value="1"/>
</dbReference>
<feature type="binding site" evidence="10">
    <location>
        <position position="247"/>
    </location>
    <ligand>
        <name>[2Fe-2S] cluster</name>
        <dbReference type="ChEBI" id="CHEBI:190135"/>
    </ligand>
</feature>
<dbReference type="Proteomes" id="UP000177376">
    <property type="component" value="Unassembled WGS sequence"/>
</dbReference>
<comment type="cofactor">
    <cofactor evidence="10">
        <name>[2Fe-2S] cluster</name>
        <dbReference type="ChEBI" id="CHEBI:190135"/>
    </cofactor>
    <text evidence="10">Binds 1 [2Fe-2S] cluster per subunit.</text>
</comment>
<evidence type="ECO:0000256" key="4">
    <source>
        <dbReference type="ARBA" id="ARBA00022723"/>
    </source>
</evidence>
<keyword evidence="6" id="KW-0249">Electron transport</keyword>
<dbReference type="GO" id="GO:0046872">
    <property type="term" value="F:metal ion binding"/>
    <property type="evidence" value="ECO:0007669"/>
    <property type="project" value="UniProtKB-KW"/>
</dbReference>
<feature type="binding site" evidence="10">
    <location>
        <position position="239"/>
    </location>
    <ligand>
        <name>[2Fe-2S] cluster</name>
        <dbReference type="ChEBI" id="CHEBI:190135"/>
    </ligand>
</feature>
<comment type="caution">
    <text evidence="12">The sequence shown here is derived from an EMBL/GenBank/DDBJ whole genome shotgun (WGS) entry which is preliminary data.</text>
</comment>
<dbReference type="Pfam" id="PF10418">
    <property type="entry name" value="DHODB_Fe-S_bind"/>
    <property type="match status" value="1"/>
</dbReference>
<dbReference type="InterPro" id="IPR050353">
    <property type="entry name" value="PyrK_electron_transfer"/>
</dbReference>
<name>A0A1G1YLV1_9BACT</name>
<feature type="binding site" evidence="10">
    <location>
        <position position="244"/>
    </location>
    <ligand>
        <name>[2Fe-2S] cluster</name>
        <dbReference type="ChEBI" id="CHEBI:190135"/>
    </ligand>
</feature>
<accession>A0A1G1YLV1</accession>
<dbReference type="InterPro" id="IPR001433">
    <property type="entry name" value="OxRdtase_FAD/NAD-bd"/>
</dbReference>
<dbReference type="SUPFAM" id="SSF52343">
    <property type="entry name" value="Ferredoxin reductase-like, C-terminal NADP-linked domain"/>
    <property type="match status" value="1"/>
</dbReference>
<evidence type="ECO:0000313" key="13">
    <source>
        <dbReference type="Proteomes" id="UP000177376"/>
    </source>
</evidence>
<evidence type="ECO:0000256" key="1">
    <source>
        <dbReference type="ARBA" id="ARBA00022448"/>
    </source>
</evidence>
<dbReference type="Gene3D" id="2.10.240.10">
    <property type="entry name" value="Dihydroorotate dehydrogenase, electron transfer subunit"/>
    <property type="match status" value="1"/>
</dbReference>
<evidence type="ECO:0000256" key="5">
    <source>
        <dbReference type="ARBA" id="ARBA00022827"/>
    </source>
</evidence>
<dbReference type="InterPro" id="IPR008333">
    <property type="entry name" value="Cbr1-like_FAD-bd_dom"/>
</dbReference>
<dbReference type="GO" id="GO:0050660">
    <property type="term" value="F:flavin adenine dinucleotide binding"/>
    <property type="evidence" value="ECO:0007669"/>
    <property type="project" value="InterPro"/>
</dbReference>
<evidence type="ECO:0000313" key="12">
    <source>
        <dbReference type="EMBL" id="OGY53289.1"/>
    </source>
</evidence>
<reference evidence="12 13" key="1">
    <citation type="journal article" date="2016" name="Nat. Commun.">
        <title>Thousands of microbial genomes shed light on interconnected biogeochemical processes in an aquifer system.</title>
        <authorList>
            <person name="Anantharaman K."/>
            <person name="Brown C.T."/>
            <person name="Hug L.A."/>
            <person name="Sharon I."/>
            <person name="Castelle C.J."/>
            <person name="Probst A.J."/>
            <person name="Thomas B.C."/>
            <person name="Singh A."/>
            <person name="Wilkins M.J."/>
            <person name="Karaoz U."/>
            <person name="Brodie E.L."/>
            <person name="Williams K.H."/>
            <person name="Hubbard S.S."/>
            <person name="Banfield J.F."/>
        </authorList>
    </citation>
    <scope>NUCLEOTIDE SEQUENCE [LARGE SCALE GENOMIC DNA]</scope>
</reference>
<evidence type="ECO:0000256" key="3">
    <source>
        <dbReference type="ARBA" id="ARBA00022714"/>
    </source>
</evidence>
<dbReference type="InterPro" id="IPR017927">
    <property type="entry name" value="FAD-bd_FR_type"/>
</dbReference>
<dbReference type="EMBL" id="MHIM01000001">
    <property type="protein sequence ID" value="OGY53289.1"/>
    <property type="molecule type" value="Genomic_DNA"/>
</dbReference>
<sequence>MFNIYQTQSAKIISVDFESVDTKLLRLKFLDRTRQREFDFLPGQFVQIGLPGWGECPISLASSSTQAKNYFELAIRGVGKLTNRLLELEKGDLVEVRGPYGNGFDVDLFKDKPLLLIGGGCGFVPLRPLINDYLAGQMSNTVLQIFYGCQNEENLLFKKEYHLWNRRAELNVILEKPSSKWAGQKGLITDLLKNWKITADSVAVIVGPPVMYRFVISELKKKKVQEENIYLSLERRMYCGLGVCQHCAIGPYYVCQDGPVFRWADIKGIGGVI</sequence>
<keyword evidence="8 10" id="KW-0411">Iron-sulfur</keyword>
<evidence type="ECO:0000256" key="10">
    <source>
        <dbReference type="PIRSR" id="PIRSR006816-2"/>
    </source>
</evidence>
<dbReference type="PROSITE" id="PS51384">
    <property type="entry name" value="FAD_FR"/>
    <property type="match status" value="1"/>
</dbReference>
<evidence type="ECO:0000256" key="2">
    <source>
        <dbReference type="ARBA" id="ARBA00022630"/>
    </source>
</evidence>
<organism evidence="12 13">
    <name type="scientific">Candidatus Buchananbacteria bacterium RIFCSPLOWO2_01_FULL_39_33</name>
    <dbReference type="NCBI Taxonomy" id="1797543"/>
    <lineage>
        <taxon>Bacteria</taxon>
        <taxon>Candidatus Buchananiibacteriota</taxon>
    </lineage>
</organism>
<dbReference type="SUPFAM" id="SSF63380">
    <property type="entry name" value="Riboflavin synthase domain-like"/>
    <property type="match status" value="1"/>
</dbReference>
<keyword evidence="4 10" id="KW-0479">Metal-binding</keyword>
<dbReference type="Gene3D" id="2.40.30.10">
    <property type="entry name" value="Translation factors"/>
    <property type="match status" value="1"/>
</dbReference>
<dbReference type="Gene3D" id="3.40.50.80">
    <property type="entry name" value="Nucleotide-binding domain of ferredoxin-NADP reductase (FNR) module"/>
    <property type="match status" value="1"/>
</dbReference>
<keyword evidence="7 10" id="KW-0408">Iron</keyword>
<proteinExistence type="predicted"/>
<evidence type="ECO:0000256" key="6">
    <source>
        <dbReference type="ARBA" id="ARBA00022982"/>
    </source>
</evidence>
<keyword evidence="2" id="KW-0285">Flavoprotein</keyword>
<dbReference type="GO" id="GO:0006221">
    <property type="term" value="P:pyrimidine nucleotide biosynthetic process"/>
    <property type="evidence" value="ECO:0007669"/>
    <property type="project" value="InterPro"/>
</dbReference>
<keyword evidence="1" id="KW-0813">Transport</keyword>
<dbReference type="Pfam" id="PF00175">
    <property type="entry name" value="NAD_binding_1"/>
    <property type="match status" value="1"/>
</dbReference>
<evidence type="ECO:0000256" key="8">
    <source>
        <dbReference type="ARBA" id="ARBA00023014"/>
    </source>
</evidence>
<evidence type="ECO:0000259" key="11">
    <source>
        <dbReference type="PROSITE" id="PS51384"/>
    </source>
</evidence>
<protein>
    <recommendedName>
        <fullName evidence="11">FAD-binding FR-type domain-containing protein</fullName>
    </recommendedName>
</protein>